<dbReference type="InterPro" id="IPR052536">
    <property type="entry name" value="ABC-4_Integral_Memb_Prot"/>
</dbReference>
<dbReference type="EMBL" id="CP033433">
    <property type="protein sequence ID" value="AYQ71456.1"/>
    <property type="molecule type" value="Genomic_DNA"/>
</dbReference>
<feature type="transmembrane region" description="Helical" evidence="6">
    <location>
        <begin position="619"/>
        <end position="640"/>
    </location>
</feature>
<evidence type="ECO:0000256" key="6">
    <source>
        <dbReference type="PIRNR" id="PIRNR018968"/>
    </source>
</evidence>
<sequence length="660" mass="72619">MTFRSLALSNVRGNLRAYAAFLLSSIFSVMIFYLYAAFLYHPGVVSGEIAAAGQVRQGMLICEILIVIFSFFFVLYSSSAFMKTRKKEFGLFSLFGMTKGQIRKMVLYEGVFLALISIVFGIGLGMLFSKLFFMALTALLNSGTVIGFAVPWKAVILTGGGFFVLFVAITLLTLRKTGRSEIVDLLKEASKPKIEPKYSKWLTAVCVVCLGAGYGLAVSMSSLTFLILMLPVVGLTVIGTYFLFTQGSIAAIRFLQRRKPVYYRRTNLLTVSQMAFRIKDNARVLFTVSILSAVMLTASGTVYVFQKVQRDQLLEHMPNTIGYYERGNVGHEVADPEDIRRILREDGRELAWEQRLAGLAADKVTLIQGETSDPSPLGGDDGVMLVPETGYNAEAAKQGKSSLAVAAGKAVVVLPYREMQGRARYEGWNLDALLNGRTERFEVSETTAGAIVSPVGTATYMIVLDDADYASLSAASPPSRMLTAYGFEWKNWENESSLATADKIRKAMSPAADRQAQTKRVSYYLDTKRSMALTFFIGMFITLLFFVASGSMLYFKMFTELQEDSAQFRSLVRIGMTASEIRRIVVTQVGIVFFVPCVVGIVHALFAMYALSNILGDSVFAYSSIVFIVYVAMQAAYFAISCLTYMKSIMAGTKPAASAA</sequence>
<dbReference type="GO" id="GO:0005886">
    <property type="term" value="C:plasma membrane"/>
    <property type="evidence" value="ECO:0007669"/>
    <property type="project" value="UniProtKB-SubCell"/>
</dbReference>
<dbReference type="Pfam" id="PF02687">
    <property type="entry name" value="FtsX"/>
    <property type="match status" value="1"/>
</dbReference>
<keyword evidence="3 6" id="KW-0812">Transmembrane</keyword>
<feature type="transmembrane region" description="Helical" evidence="6">
    <location>
        <begin position="584"/>
        <end position="607"/>
    </location>
</feature>
<feature type="transmembrane region" description="Helical" evidence="6">
    <location>
        <begin position="226"/>
        <end position="255"/>
    </location>
</feature>
<evidence type="ECO:0000313" key="8">
    <source>
        <dbReference type="EMBL" id="AYQ71456.1"/>
    </source>
</evidence>
<feature type="transmembrane region" description="Helical" evidence="6">
    <location>
        <begin position="531"/>
        <end position="555"/>
    </location>
</feature>
<evidence type="ECO:0000256" key="5">
    <source>
        <dbReference type="ARBA" id="ARBA00023136"/>
    </source>
</evidence>
<comment type="similarity">
    <text evidence="6">Belongs to the ABC-4 integral membrane protein family.</text>
</comment>
<protein>
    <submittedName>
        <fullName evidence="8">ABC transporter permease</fullName>
    </submittedName>
</protein>
<evidence type="ECO:0000313" key="9">
    <source>
        <dbReference type="Proteomes" id="UP000269097"/>
    </source>
</evidence>
<reference evidence="8 9" key="1">
    <citation type="submission" date="2018-10" db="EMBL/GenBank/DDBJ databases">
        <title>Genome Sequence of Cohnella sp.</title>
        <authorList>
            <person name="Srinivasan S."/>
            <person name="Kim M.K."/>
        </authorList>
    </citation>
    <scope>NUCLEOTIDE SEQUENCE [LARGE SCALE GENOMIC DNA]</scope>
    <source>
        <strain evidence="8 9">18JY8-7</strain>
    </source>
</reference>
<dbReference type="InterPro" id="IPR027022">
    <property type="entry name" value="ABC_permease_BceB-typ"/>
</dbReference>
<dbReference type="PANTHER" id="PTHR46795">
    <property type="entry name" value="ABC TRANSPORTER PERMEASE-RELATED-RELATED"/>
    <property type="match status" value="1"/>
</dbReference>
<feature type="transmembrane region" description="Helical" evidence="6">
    <location>
        <begin position="106"/>
        <end position="134"/>
    </location>
</feature>
<feature type="transmembrane region" description="Helical" evidence="6">
    <location>
        <begin position="201"/>
        <end position="220"/>
    </location>
</feature>
<dbReference type="RefSeq" id="WP_123039519.1">
    <property type="nucleotide sequence ID" value="NZ_CP033433.1"/>
</dbReference>
<feature type="transmembrane region" description="Helical" evidence="6">
    <location>
        <begin position="58"/>
        <end position="77"/>
    </location>
</feature>
<comment type="subcellular location">
    <subcellularLocation>
        <location evidence="1 6">Cell membrane</location>
        <topology evidence="1 6">Multi-pass membrane protein</topology>
    </subcellularLocation>
</comment>
<keyword evidence="4 6" id="KW-1133">Transmembrane helix</keyword>
<dbReference type="KEGG" id="coh:EAV92_01970"/>
<name>A0A3G3JTA5_9BACL</name>
<evidence type="ECO:0000256" key="1">
    <source>
        <dbReference type="ARBA" id="ARBA00004651"/>
    </source>
</evidence>
<evidence type="ECO:0000256" key="4">
    <source>
        <dbReference type="ARBA" id="ARBA00022989"/>
    </source>
</evidence>
<gene>
    <name evidence="8" type="ORF">EAV92_01970</name>
</gene>
<dbReference type="Proteomes" id="UP000269097">
    <property type="component" value="Chromosome"/>
</dbReference>
<keyword evidence="6" id="KW-0813">Transport</keyword>
<feature type="domain" description="ABC3 transporter permease C-terminal" evidence="7">
    <location>
        <begin position="64"/>
        <end position="181"/>
    </location>
</feature>
<feature type="transmembrane region" description="Helical" evidence="6">
    <location>
        <begin position="20"/>
        <end position="38"/>
    </location>
</feature>
<feature type="transmembrane region" description="Helical" evidence="6">
    <location>
        <begin position="284"/>
        <end position="305"/>
    </location>
</feature>
<keyword evidence="9" id="KW-1185">Reference proteome</keyword>
<evidence type="ECO:0000256" key="3">
    <source>
        <dbReference type="ARBA" id="ARBA00022692"/>
    </source>
</evidence>
<evidence type="ECO:0000256" key="2">
    <source>
        <dbReference type="ARBA" id="ARBA00022475"/>
    </source>
</evidence>
<dbReference type="GO" id="GO:0055085">
    <property type="term" value="P:transmembrane transport"/>
    <property type="evidence" value="ECO:0007669"/>
    <property type="project" value="UniProtKB-UniRule"/>
</dbReference>
<dbReference type="InterPro" id="IPR003838">
    <property type="entry name" value="ABC3_permease_C"/>
</dbReference>
<keyword evidence="5 6" id="KW-0472">Membrane</keyword>
<dbReference type="PIRSF" id="PIRSF018968">
    <property type="entry name" value="ABC_permease_BceB"/>
    <property type="match status" value="1"/>
</dbReference>
<keyword evidence="2 6" id="KW-1003">Cell membrane</keyword>
<evidence type="ECO:0000259" key="7">
    <source>
        <dbReference type="Pfam" id="PF02687"/>
    </source>
</evidence>
<feature type="transmembrane region" description="Helical" evidence="6">
    <location>
        <begin position="154"/>
        <end position="174"/>
    </location>
</feature>
<accession>A0A3G3JTA5</accession>
<dbReference type="PANTHER" id="PTHR46795:SF1">
    <property type="entry name" value="ABC TRANSPORTER PERMEASE PROTEIN"/>
    <property type="match status" value="1"/>
</dbReference>
<organism evidence="8 9">
    <name type="scientific">Cohnella candidum</name>
    <dbReference type="NCBI Taxonomy" id="2674991"/>
    <lineage>
        <taxon>Bacteria</taxon>
        <taxon>Bacillati</taxon>
        <taxon>Bacillota</taxon>
        <taxon>Bacilli</taxon>
        <taxon>Bacillales</taxon>
        <taxon>Paenibacillaceae</taxon>
        <taxon>Cohnella</taxon>
    </lineage>
</organism>
<dbReference type="AlphaFoldDB" id="A0A3G3JTA5"/>
<proteinExistence type="inferred from homology"/>